<comment type="caution">
    <text evidence="2">The sequence shown here is derived from an EMBL/GenBank/DDBJ whole genome shotgun (WGS) entry which is preliminary data.</text>
</comment>
<dbReference type="InterPro" id="IPR038765">
    <property type="entry name" value="Papain-like_cys_pep_sf"/>
</dbReference>
<protein>
    <submittedName>
        <fullName evidence="2">Cathepsin_B</fullName>
    </submittedName>
</protein>
<evidence type="ECO:0000313" key="2">
    <source>
        <dbReference type="EMBL" id="CAL6077299.1"/>
    </source>
</evidence>
<dbReference type="SUPFAM" id="SSF54001">
    <property type="entry name" value="Cysteine proteinases"/>
    <property type="match status" value="1"/>
</dbReference>
<dbReference type="Gene3D" id="3.90.70.10">
    <property type="entry name" value="Cysteine proteinases"/>
    <property type="match status" value="1"/>
</dbReference>
<organism evidence="2 3">
    <name type="scientific">Hexamita inflata</name>
    <dbReference type="NCBI Taxonomy" id="28002"/>
    <lineage>
        <taxon>Eukaryota</taxon>
        <taxon>Metamonada</taxon>
        <taxon>Diplomonadida</taxon>
        <taxon>Hexamitidae</taxon>
        <taxon>Hexamitinae</taxon>
        <taxon>Hexamita</taxon>
    </lineage>
</organism>
<feature type="domain" description="Peptidase C1A papain C-terminal" evidence="1">
    <location>
        <begin position="3"/>
        <end position="128"/>
    </location>
</feature>
<dbReference type="Pfam" id="PF00112">
    <property type="entry name" value="Peptidase_C1"/>
    <property type="match status" value="1"/>
</dbReference>
<sequence>MNAFSDYRCLQGNDSERIEYSPQYTLNCENNSGCGNKGINVLRNWQHLIDIGTVPSSCISYKSGVTGKTNKCPTKCDDGSQLPTLVKANDVVIICDSDYDNKEAIKQALANGPVSTQICVYEDLYYYEKKENGVKYWKVKNVWGREWGGNNNKTFKRLWRR</sequence>
<dbReference type="EMBL" id="CAXDID020000325">
    <property type="protein sequence ID" value="CAL6077299.1"/>
    <property type="molecule type" value="Genomic_DNA"/>
</dbReference>
<keyword evidence="3" id="KW-1185">Reference proteome</keyword>
<reference evidence="2 3" key="1">
    <citation type="submission" date="2024-07" db="EMBL/GenBank/DDBJ databases">
        <authorList>
            <person name="Akdeniz Z."/>
        </authorList>
    </citation>
    <scope>NUCLEOTIDE SEQUENCE [LARGE SCALE GENOMIC DNA]</scope>
</reference>
<proteinExistence type="predicted"/>
<dbReference type="Proteomes" id="UP001642409">
    <property type="component" value="Unassembled WGS sequence"/>
</dbReference>
<accession>A0ABP1L5I6</accession>
<evidence type="ECO:0000259" key="1">
    <source>
        <dbReference type="Pfam" id="PF00112"/>
    </source>
</evidence>
<evidence type="ECO:0000313" key="3">
    <source>
        <dbReference type="Proteomes" id="UP001642409"/>
    </source>
</evidence>
<gene>
    <name evidence="2" type="ORF">HINF_LOCUS58184</name>
</gene>
<name>A0ABP1L5I6_9EUKA</name>
<dbReference type="InterPro" id="IPR000668">
    <property type="entry name" value="Peptidase_C1A_C"/>
</dbReference>